<feature type="domain" description="Z-binding" evidence="5">
    <location>
        <begin position="116"/>
        <end position="181"/>
    </location>
</feature>
<dbReference type="InterPro" id="IPR002466">
    <property type="entry name" value="A_deamin"/>
</dbReference>
<evidence type="ECO:0008006" key="9">
    <source>
        <dbReference type="Google" id="ProtNLM"/>
    </source>
</evidence>
<feature type="region of interest" description="Disordered" evidence="3">
    <location>
        <begin position="270"/>
        <end position="293"/>
    </location>
</feature>
<dbReference type="Pfam" id="PF02295">
    <property type="entry name" value="z-alpha"/>
    <property type="match status" value="1"/>
</dbReference>
<proteinExistence type="predicted"/>
<comment type="caution">
    <text evidence="7">The sequence shown here is derived from an EMBL/GenBank/DDBJ whole genome shotgun (WGS) entry which is preliminary data.</text>
</comment>
<evidence type="ECO:0000259" key="4">
    <source>
        <dbReference type="PROSITE" id="PS50137"/>
    </source>
</evidence>
<feature type="region of interest" description="Disordered" evidence="3">
    <location>
        <begin position="72"/>
        <end position="114"/>
    </location>
</feature>
<dbReference type="PROSITE" id="PS50141">
    <property type="entry name" value="A_DEAMIN_EDITASE"/>
    <property type="match status" value="1"/>
</dbReference>
<protein>
    <recommendedName>
        <fullName evidence="9">Double-stranded RNA-specific adenosine deaminase</fullName>
    </recommendedName>
</protein>
<evidence type="ECO:0000313" key="8">
    <source>
        <dbReference type="Proteomes" id="UP001634394"/>
    </source>
</evidence>
<feature type="compositionally biased region" description="Low complexity" evidence="3">
    <location>
        <begin position="372"/>
        <end position="385"/>
    </location>
</feature>
<dbReference type="SUPFAM" id="SSF54768">
    <property type="entry name" value="dsRNA-binding domain-like"/>
    <property type="match status" value="1"/>
</dbReference>
<gene>
    <name evidence="7" type="ORF">ACJMK2_019583</name>
</gene>
<reference evidence="7 8" key="1">
    <citation type="submission" date="2024-11" db="EMBL/GenBank/DDBJ databases">
        <title>Chromosome-level genome assembly of the freshwater bivalve Anodonta woodiana.</title>
        <authorList>
            <person name="Chen X."/>
        </authorList>
    </citation>
    <scope>NUCLEOTIDE SEQUENCE [LARGE SCALE GENOMIC DNA]</scope>
    <source>
        <strain evidence="7">MN2024</strain>
        <tissue evidence="7">Gills</tissue>
    </source>
</reference>
<feature type="compositionally biased region" description="Polar residues" evidence="3">
    <location>
        <begin position="515"/>
        <end position="528"/>
    </location>
</feature>
<accession>A0ABD3TYH4</accession>
<dbReference type="Pfam" id="PF02137">
    <property type="entry name" value="A_deamin"/>
    <property type="match status" value="1"/>
</dbReference>
<evidence type="ECO:0000256" key="2">
    <source>
        <dbReference type="PROSITE-ProRule" id="PRU00266"/>
    </source>
</evidence>
<feature type="domain" description="DRBM" evidence="4">
    <location>
        <begin position="688"/>
        <end position="756"/>
    </location>
</feature>
<dbReference type="Gene3D" id="3.30.160.20">
    <property type="match status" value="1"/>
</dbReference>
<dbReference type="SMART" id="SM00550">
    <property type="entry name" value="Zalpha"/>
    <property type="match status" value="2"/>
</dbReference>
<feature type="region of interest" description="Disordered" evidence="3">
    <location>
        <begin position="620"/>
        <end position="639"/>
    </location>
</feature>
<evidence type="ECO:0000256" key="3">
    <source>
        <dbReference type="SAM" id="MobiDB-lite"/>
    </source>
</evidence>
<dbReference type="PROSITE" id="PS50137">
    <property type="entry name" value="DS_RBD"/>
    <property type="match status" value="1"/>
</dbReference>
<evidence type="ECO:0000256" key="1">
    <source>
        <dbReference type="ARBA" id="ARBA00022884"/>
    </source>
</evidence>
<dbReference type="PROSITE" id="PS50139">
    <property type="entry name" value="Z_BINDING"/>
    <property type="match status" value="2"/>
</dbReference>
<dbReference type="CDD" id="cd19902">
    <property type="entry name" value="DSRM_DRADA"/>
    <property type="match status" value="1"/>
</dbReference>
<dbReference type="SMART" id="SM00552">
    <property type="entry name" value="ADEAMc"/>
    <property type="match status" value="1"/>
</dbReference>
<feature type="domain" description="Z-binding" evidence="5">
    <location>
        <begin position="2"/>
        <end position="65"/>
    </location>
</feature>
<evidence type="ECO:0000259" key="5">
    <source>
        <dbReference type="PROSITE" id="PS50139"/>
    </source>
</evidence>
<dbReference type="SUPFAM" id="SSF46785">
    <property type="entry name" value="Winged helix' DNA-binding domain"/>
    <property type="match status" value="2"/>
</dbReference>
<dbReference type="PANTHER" id="PTHR10910:SF107">
    <property type="entry name" value="DOUBLE-STRANDED RNA-SPECIFIC ADENOSINE DEAMINASE"/>
    <property type="match status" value="1"/>
</dbReference>
<name>A0ABD3TYH4_SINWO</name>
<keyword evidence="1 2" id="KW-0694">RNA-binding</keyword>
<feature type="compositionally biased region" description="Basic residues" evidence="3">
    <location>
        <begin position="84"/>
        <end position="96"/>
    </location>
</feature>
<dbReference type="Gene3D" id="1.10.10.10">
    <property type="entry name" value="Winged helix-like DNA-binding domain superfamily/Winged helix DNA-binding domain"/>
    <property type="match status" value="2"/>
</dbReference>
<dbReference type="AlphaFoldDB" id="A0ABD3TYH4"/>
<dbReference type="Proteomes" id="UP001634394">
    <property type="component" value="Unassembled WGS sequence"/>
</dbReference>
<evidence type="ECO:0000259" key="6">
    <source>
        <dbReference type="PROSITE" id="PS50141"/>
    </source>
</evidence>
<dbReference type="EMBL" id="JBJQND010000017">
    <property type="protein sequence ID" value="KAL3841433.1"/>
    <property type="molecule type" value="Genomic_DNA"/>
</dbReference>
<organism evidence="7 8">
    <name type="scientific">Sinanodonta woodiana</name>
    <name type="common">Chinese pond mussel</name>
    <name type="synonym">Anodonta woodiana</name>
    <dbReference type="NCBI Taxonomy" id="1069815"/>
    <lineage>
        <taxon>Eukaryota</taxon>
        <taxon>Metazoa</taxon>
        <taxon>Spiralia</taxon>
        <taxon>Lophotrochozoa</taxon>
        <taxon>Mollusca</taxon>
        <taxon>Bivalvia</taxon>
        <taxon>Autobranchia</taxon>
        <taxon>Heteroconchia</taxon>
        <taxon>Palaeoheterodonta</taxon>
        <taxon>Unionida</taxon>
        <taxon>Unionoidea</taxon>
        <taxon>Unionidae</taxon>
        <taxon>Unioninae</taxon>
        <taxon>Sinanodonta</taxon>
    </lineage>
</organism>
<dbReference type="InterPro" id="IPR014720">
    <property type="entry name" value="dsRBD_dom"/>
</dbReference>
<dbReference type="PANTHER" id="PTHR10910">
    <property type="entry name" value="EUKARYOTE SPECIFIC DSRNA BINDING PROTEIN"/>
    <property type="match status" value="1"/>
</dbReference>
<feature type="region of interest" description="Disordered" evidence="3">
    <location>
        <begin position="370"/>
        <end position="392"/>
    </location>
</feature>
<dbReference type="InterPro" id="IPR036390">
    <property type="entry name" value="WH_DNA-bd_sf"/>
</dbReference>
<dbReference type="InterPro" id="IPR042371">
    <property type="entry name" value="Z_dom"/>
</dbReference>
<dbReference type="GO" id="GO:0003723">
    <property type="term" value="F:RNA binding"/>
    <property type="evidence" value="ECO:0007669"/>
    <property type="project" value="UniProtKB-UniRule"/>
</dbReference>
<evidence type="ECO:0000313" key="7">
    <source>
        <dbReference type="EMBL" id="KAL3841433.1"/>
    </source>
</evidence>
<keyword evidence="8" id="KW-1185">Reference proteome</keyword>
<dbReference type="InterPro" id="IPR036388">
    <property type="entry name" value="WH-like_DNA-bd_sf"/>
</dbReference>
<feature type="domain" description="A to I editase" evidence="6">
    <location>
        <begin position="827"/>
        <end position="1166"/>
    </location>
</feature>
<sequence length="1167" mass="128894">MATSSQNLRSQILNLLQTRPSFNLQAIVTSLKTNRKTVNQELYKLKKENIVQKLQESPPVWSLNAGGAAFHTGQSKSVPGLSYRRGRGRGRGKGRGSIKFGSRGLGKRQKRKDLGAKLSKDTIRNVYQYLLKNQNPVETKAIVEGLGFQDASAINQALNFMQSRNLIRKELDNPPTWSLSTLTSKPEFLEATLSSMPQSSQEGFVFADSPASNISDSGSIDQISFLCMSNISLSGDDETWDVRQNPTLQTGHVVPSHPIDSSHFMDSLARQSRSPHVKVQEESENPLSETSSSLNISCDVADIDTDTDYNSMADVILPCMTPDFLPVIDCQDLEMEYIVKGESAKRNISSPYDTQNIEMFDDYLKKSAVAGNDSSSDTPNSSNISGQSADQYSLKGRQLSDLSESDRVMQSLASCPFCSAVLFVLVDKLGLTKERIESILNDLKHDKYVDFVEPLWTLTPAGEKYIKSKTGIGSVVKVPDKPPVRGTLFKGPPPSPHALLQSKGHSVLGPASLPNKPTTESVSSSVNQAQPIKIMSTQQTSSSPITQLMKAFGKETPRRTYSENNAHEPSKVDQTNYSSLSFLNATSANSARMALSIPNMSPPSFRPPASPLELIRKQTKQTGISHQLADPQSLPFLPTPRIEERTSTFSSLPVTVNLSPPVSSQSCRTLSGPDIGLSDDFFKALNKNPVSALMEYAQSRHTVARIEVLSQRGASHRPVFIMAAFVGDRQFPSITCSNKKDGRMEAADLALRKLIAEGQYQTDQNTAVTTKPSVSLSQMTHFDRIAALTHQGFNKLIASIAENFAGRKVIAGMVMTRSPDDMGILISLGSGNRCITGPQLSLEGNTVNDSHAEIITRRGFLRFLYKHLLQYDPSKPSQMFEIGPTGKLRIRDGIKFHLYISTAPCGDGALFSPRDTSSNNAPLQNLNNREHNPTMTSNVQGLLRTKVEGGEGTIPIEPNFDGQTWDGIQRGERLRTMSCTDKICRWNVVGMQGALLNHFLEPIYLDSLTLGFLYDHGHLARAVCCRLAQGDTKIDDQLPVEFKLNHPWLGRVTACEPSRETQKTKALSINWALGDERPEVTDGSLGLCYTGIEKGFFSRCSKRNLYDSFKKVCERFGKQELLAANNYHEAKRMAKDFLKAKETMLMKFKENKCGIWVSKPIEEEMFK</sequence>
<dbReference type="SMART" id="SM00358">
    <property type="entry name" value="DSRM"/>
    <property type="match status" value="1"/>
</dbReference>
<feature type="region of interest" description="Disordered" evidence="3">
    <location>
        <begin position="505"/>
        <end position="528"/>
    </location>
</feature>
<dbReference type="Pfam" id="PF00035">
    <property type="entry name" value="dsrm"/>
    <property type="match status" value="1"/>
</dbReference>